<reference evidence="10" key="2">
    <citation type="submission" date="2023-05" db="EMBL/GenBank/DDBJ databases">
        <authorList>
            <consortium name="Lawrence Berkeley National Laboratory"/>
            <person name="Steindorff A."/>
            <person name="Hensen N."/>
            <person name="Bonometti L."/>
            <person name="Westerberg I."/>
            <person name="Brannstrom I.O."/>
            <person name="Guillou S."/>
            <person name="Cros-Aarteil S."/>
            <person name="Calhoun S."/>
            <person name="Haridas S."/>
            <person name="Kuo A."/>
            <person name="Mondo S."/>
            <person name="Pangilinan J."/>
            <person name="Riley R."/>
            <person name="Labutti K."/>
            <person name="Andreopoulos B."/>
            <person name="Lipzen A."/>
            <person name="Chen C."/>
            <person name="Yanf M."/>
            <person name="Daum C."/>
            <person name="Ng V."/>
            <person name="Clum A."/>
            <person name="Ohm R."/>
            <person name="Martin F."/>
            <person name="Silar P."/>
            <person name="Natvig D."/>
            <person name="Lalanne C."/>
            <person name="Gautier V."/>
            <person name="Ament-Velasquez S.L."/>
            <person name="Kruys A."/>
            <person name="Hutchinson M.I."/>
            <person name="Powell A.J."/>
            <person name="Barry K."/>
            <person name="Miller A.N."/>
            <person name="Grigoriev I.V."/>
            <person name="Debuchy R."/>
            <person name="Gladieux P."/>
            <person name="Thoren M.H."/>
            <person name="Johannesson H."/>
        </authorList>
    </citation>
    <scope>NUCLEOTIDE SEQUENCE</scope>
    <source>
        <strain evidence="10">CBS 359.72</strain>
    </source>
</reference>
<feature type="domain" description="Alpha-L-arabinofuranosidase C-terminal" evidence="9">
    <location>
        <begin position="428"/>
        <end position="642"/>
    </location>
</feature>
<keyword evidence="5 8" id="KW-0732">Signal</keyword>
<dbReference type="Pfam" id="PF06964">
    <property type="entry name" value="Alpha-L-AF_C"/>
    <property type="match status" value="1"/>
</dbReference>
<evidence type="ECO:0000259" key="9">
    <source>
        <dbReference type="SMART" id="SM00813"/>
    </source>
</evidence>
<name>A0AAN7D337_9PEZI</name>
<evidence type="ECO:0000256" key="4">
    <source>
        <dbReference type="ARBA" id="ARBA00012670"/>
    </source>
</evidence>
<dbReference type="Gene3D" id="2.60.40.1180">
    <property type="entry name" value="Golgi alpha-mannosidase II"/>
    <property type="match status" value="1"/>
</dbReference>
<accession>A0AAN7D337</accession>
<evidence type="ECO:0000313" key="11">
    <source>
        <dbReference type="Proteomes" id="UP001303647"/>
    </source>
</evidence>
<comment type="pathway">
    <text evidence="2">Glycan metabolism; L-arabinan degradation.</text>
</comment>
<dbReference type="PANTHER" id="PTHR31776">
    <property type="entry name" value="ALPHA-L-ARABINOFURANOSIDASE 1"/>
    <property type="match status" value="1"/>
</dbReference>
<dbReference type="Gene3D" id="2.60.120.260">
    <property type="entry name" value="Galactose-binding domain-like"/>
    <property type="match status" value="1"/>
</dbReference>
<dbReference type="PANTHER" id="PTHR31776:SF0">
    <property type="entry name" value="ALPHA-L-ARABINOFURANOSIDASE 1"/>
    <property type="match status" value="1"/>
</dbReference>
<dbReference type="GO" id="GO:0046373">
    <property type="term" value="P:L-arabinose metabolic process"/>
    <property type="evidence" value="ECO:0007669"/>
    <property type="project" value="InterPro"/>
</dbReference>
<reference evidence="10" key="1">
    <citation type="journal article" date="2023" name="Mol. Phylogenet. Evol.">
        <title>Genome-scale phylogeny and comparative genomics of the fungal order Sordariales.</title>
        <authorList>
            <person name="Hensen N."/>
            <person name="Bonometti L."/>
            <person name="Westerberg I."/>
            <person name="Brannstrom I.O."/>
            <person name="Guillou S."/>
            <person name="Cros-Aarteil S."/>
            <person name="Calhoun S."/>
            <person name="Haridas S."/>
            <person name="Kuo A."/>
            <person name="Mondo S."/>
            <person name="Pangilinan J."/>
            <person name="Riley R."/>
            <person name="LaButti K."/>
            <person name="Andreopoulos B."/>
            <person name="Lipzen A."/>
            <person name="Chen C."/>
            <person name="Yan M."/>
            <person name="Daum C."/>
            <person name="Ng V."/>
            <person name="Clum A."/>
            <person name="Steindorff A."/>
            <person name="Ohm R.A."/>
            <person name="Martin F."/>
            <person name="Silar P."/>
            <person name="Natvig D.O."/>
            <person name="Lalanne C."/>
            <person name="Gautier V."/>
            <person name="Ament-Velasquez S.L."/>
            <person name="Kruys A."/>
            <person name="Hutchinson M.I."/>
            <person name="Powell A.J."/>
            <person name="Barry K."/>
            <person name="Miller A.N."/>
            <person name="Grigoriev I.V."/>
            <person name="Debuchy R."/>
            <person name="Gladieux P."/>
            <person name="Hiltunen Thoren M."/>
            <person name="Johannesson H."/>
        </authorList>
    </citation>
    <scope>NUCLEOTIDE SEQUENCE</scope>
    <source>
        <strain evidence="10">CBS 359.72</strain>
    </source>
</reference>
<dbReference type="SUPFAM" id="SSF51445">
    <property type="entry name" value="(Trans)glycosidases"/>
    <property type="match status" value="1"/>
</dbReference>
<dbReference type="AlphaFoldDB" id="A0AAN7D337"/>
<protein>
    <recommendedName>
        <fullName evidence="4">non-reducing end alpha-L-arabinofuranosidase</fullName>
        <ecNumber evidence="4">3.2.1.55</ecNumber>
    </recommendedName>
</protein>
<keyword evidence="7" id="KW-0325">Glycoprotein</keyword>
<dbReference type="EMBL" id="MU857603">
    <property type="protein sequence ID" value="KAK4251842.1"/>
    <property type="molecule type" value="Genomic_DNA"/>
</dbReference>
<dbReference type="GO" id="GO:0046556">
    <property type="term" value="F:alpha-L-arabinofuranosidase activity"/>
    <property type="evidence" value="ECO:0007669"/>
    <property type="project" value="UniProtKB-EC"/>
</dbReference>
<organism evidence="10 11">
    <name type="scientific">Corynascus novoguineensis</name>
    <dbReference type="NCBI Taxonomy" id="1126955"/>
    <lineage>
        <taxon>Eukaryota</taxon>
        <taxon>Fungi</taxon>
        <taxon>Dikarya</taxon>
        <taxon>Ascomycota</taxon>
        <taxon>Pezizomycotina</taxon>
        <taxon>Sordariomycetes</taxon>
        <taxon>Sordariomycetidae</taxon>
        <taxon>Sordariales</taxon>
        <taxon>Chaetomiaceae</taxon>
        <taxon>Corynascus</taxon>
    </lineage>
</organism>
<feature type="chain" id="PRO_5042982363" description="non-reducing end alpha-L-arabinofuranosidase" evidence="8">
    <location>
        <begin position="19"/>
        <end position="651"/>
    </location>
</feature>
<comment type="catalytic activity">
    <reaction evidence="1">
        <text>Hydrolysis of terminal non-reducing alpha-L-arabinofuranoside residues in alpha-L-arabinosides.</text>
        <dbReference type="EC" id="3.2.1.55"/>
    </reaction>
</comment>
<evidence type="ECO:0000256" key="8">
    <source>
        <dbReference type="SAM" id="SignalP"/>
    </source>
</evidence>
<dbReference type="EC" id="3.2.1.55" evidence="4"/>
<dbReference type="InterPro" id="IPR013780">
    <property type="entry name" value="Glyco_hydro_b"/>
</dbReference>
<dbReference type="InterPro" id="IPR051563">
    <property type="entry name" value="Glycosyl_Hydrolase_51"/>
</dbReference>
<sequence length="651" mass="71629">MAPLSLRALLGFAGAAAAVTLSVANSGGHPTSPYMYGIMFEDINQSGDGGLYAELISNRAFQNQSLKSWSPVGDSTLELDTSTPLSWALPRSVRVKSGKGKAGLKNSGYWGINVKKTDTYTGSFYSYGEYKGSFTASLVSDITNETLATTKIKSKSVADAWTQHEFELHPTKSAANSNNSFVLEFRPCHETELKFNLISLFPPTYNNRPNGMRRDLMEKLRDLKPSFLRIPGGNNLEGNFAGNHWNWSVTLGPLTERPGRMGVWEYENTDGLGLVEYMHWAEDLDVDVVLGVAAGLYLNGDVVPEEDLDFFVQDALNELEFLTGDVSTPYGALRAKLGYPKPWKIKYVEVGNEDNLWGGLDSYKSYRLKTFYDAIKAKYPDIFIFSSTDEVVYKESGRDYHKYTRPDYSVSQFHLFDNWTAEHPVIIGEYATIQNNTGKLEDTDWNAPKNAWSNWIGSVAEAVFLVGAERNADKIWGTCFAPLFQNLNNYQWAPDLISYSADPADTTVSVSYPIIQLFSEHRITHTLPGVSSDGFGPLYWAAGRGSASSGHGHHPGKGPSAKDDTYILKAAVYNSTASEDVPVSVRFEGLREGSPATLTVLTAPEGPWAKNTPDHKDAVKKTITRLRAGKGGEIEFSLPDLSVAVLVAGGK</sequence>
<evidence type="ECO:0000256" key="1">
    <source>
        <dbReference type="ARBA" id="ARBA00001462"/>
    </source>
</evidence>
<comment type="similarity">
    <text evidence="3">Belongs to the glycosyl hydrolase 51 family.</text>
</comment>
<feature type="signal peptide" evidence="8">
    <location>
        <begin position="1"/>
        <end position="18"/>
    </location>
</feature>
<comment type="caution">
    <text evidence="10">The sequence shown here is derived from an EMBL/GenBank/DDBJ whole genome shotgun (WGS) entry which is preliminary data.</text>
</comment>
<evidence type="ECO:0000256" key="2">
    <source>
        <dbReference type="ARBA" id="ARBA00004834"/>
    </source>
</evidence>
<evidence type="ECO:0000256" key="5">
    <source>
        <dbReference type="ARBA" id="ARBA00022729"/>
    </source>
</evidence>
<evidence type="ECO:0000256" key="3">
    <source>
        <dbReference type="ARBA" id="ARBA00007186"/>
    </source>
</evidence>
<dbReference type="InterPro" id="IPR017853">
    <property type="entry name" value="GH"/>
</dbReference>
<gene>
    <name evidence="10" type="ORF">C7999DRAFT_27522</name>
</gene>
<evidence type="ECO:0000313" key="10">
    <source>
        <dbReference type="EMBL" id="KAK4251842.1"/>
    </source>
</evidence>
<keyword evidence="6 10" id="KW-0378">Hydrolase</keyword>
<dbReference type="Proteomes" id="UP001303647">
    <property type="component" value="Unassembled WGS sequence"/>
</dbReference>
<keyword evidence="11" id="KW-1185">Reference proteome</keyword>
<evidence type="ECO:0000256" key="6">
    <source>
        <dbReference type="ARBA" id="ARBA00022801"/>
    </source>
</evidence>
<dbReference type="InterPro" id="IPR010720">
    <property type="entry name" value="Alpha-L-AF_C"/>
</dbReference>
<proteinExistence type="inferred from homology"/>
<dbReference type="Pfam" id="PF22848">
    <property type="entry name" value="ASD1_dom"/>
    <property type="match status" value="1"/>
</dbReference>
<dbReference type="InterPro" id="IPR055235">
    <property type="entry name" value="ASD1_cat"/>
</dbReference>
<dbReference type="SMART" id="SM00813">
    <property type="entry name" value="Alpha-L-AF_C"/>
    <property type="match status" value="1"/>
</dbReference>
<evidence type="ECO:0000256" key="7">
    <source>
        <dbReference type="ARBA" id="ARBA00023180"/>
    </source>
</evidence>
<dbReference type="Gene3D" id="3.20.20.80">
    <property type="entry name" value="Glycosidases"/>
    <property type="match status" value="1"/>
</dbReference>